<dbReference type="AlphaFoldDB" id="A0A1J5PGF8"/>
<organism evidence="1">
    <name type="scientific">mine drainage metagenome</name>
    <dbReference type="NCBI Taxonomy" id="410659"/>
    <lineage>
        <taxon>unclassified sequences</taxon>
        <taxon>metagenomes</taxon>
        <taxon>ecological metagenomes</taxon>
    </lineage>
</organism>
<dbReference type="EMBL" id="MLJW01004166">
    <property type="protein sequence ID" value="OIQ70510.1"/>
    <property type="molecule type" value="Genomic_DNA"/>
</dbReference>
<comment type="caution">
    <text evidence="1">The sequence shown here is derived from an EMBL/GenBank/DDBJ whole genome shotgun (WGS) entry which is preliminary data.</text>
</comment>
<sequence length="75" mass="8658">MSLQVMQLTSERPHLSAKRTQVIEVFAAMLIRVCPIERGWLPVGVFNARPNRIVNRQVIWMCLVKRAHQSVKFTA</sequence>
<protein>
    <submittedName>
        <fullName evidence="1">Uncharacterized protein</fullName>
    </submittedName>
</protein>
<name>A0A1J5PGF8_9ZZZZ</name>
<proteinExistence type="predicted"/>
<reference evidence="1" key="1">
    <citation type="submission" date="2016-10" db="EMBL/GenBank/DDBJ databases">
        <title>Sequence of Gallionella enrichment culture.</title>
        <authorList>
            <person name="Poehlein A."/>
            <person name="Muehling M."/>
            <person name="Daniel R."/>
        </authorList>
    </citation>
    <scope>NUCLEOTIDE SEQUENCE</scope>
</reference>
<accession>A0A1J5PGF8</accession>
<gene>
    <name evidence="1" type="ORF">GALL_478780</name>
</gene>
<evidence type="ECO:0000313" key="1">
    <source>
        <dbReference type="EMBL" id="OIQ70510.1"/>
    </source>
</evidence>